<comment type="caution">
    <text evidence="1">The sequence shown here is derived from an EMBL/GenBank/DDBJ whole genome shotgun (WGS) entry which is preliminary data.</text>
</comment>
<name>E6Q380_9ZZZZ</name>
<dbReference type="EMBL" id="CABO01000019">
    <property type="protein sequence ID" value="CBI01640.1"/>
    <property type="molecule type" value="Genomic_DNA"/>
</dbReference>
<proteinExistence type="predicted"/>
<gene>
    <name evidence="1" type="ORF">CARN4_1961</name>
</gene>
<reference evidence="1" key="1">
    <citation type="submission" date="2009-10" db="EMBL/GenBank/DDBJ databases">
        <title>Diversity of trophic interactions inside an arsenic-rich microbial ecosystem.</title>
        <authorList>
            <person name="Bertin P.N."/>
            <person name="Heinrich-Salmeron A."/>
            <person name="Pelletier E."/>
            <person name="Goulhen-Chollet F."/>
            <person name="Arsene-Ploetze F."/>
            <person name="Gallien S."/>
            <person name="Calteau A."/>
            <person name="Vallenet D."/>
            <person name="Casiot C."/>
            <person name="Chane-Woon-Ming B."/>
            <person name="Giloteaux L."/>
            <person name="Barakat M."/>
            <person name="Bonnefoy V."/>
            <person name="Bruneel O."/>
            <person name="Chandler M."/>
            <person name="Cleiss J."/>
            <person name="Duran R."/>
            <person name="Elbaz-Poulichet F."/>
            <person name="Fonknechten N."/>
            <person name="Lauga B."/>
            <person name="Mornico D."/>
            <person name="Ortet P."/>
            <person name="Schaeffer C."/>
            <person name="Siguier P."/>
            <person name="Alexander Thil Smith A."/>
            <person name="Van Dorsselaer A."/>
            <person name="Weissenbach J."/>
            <person name="Medigue C."/>
            <person name="Le Paslier D."/>
        </authorList>
    </citation>
    <scope>NUCLEOTIDE SEQUENCE</scope>
</reference>
<dbReference type="AlphaFoldDB" id="E6Q380"/>
<organism evidence="1">
    <name type="scientific">mine drainage metagenome</name>
    <dbReference type="NCBI Taxonomy" id="410659"/>
    <lineage>
        <taxon>unclassified sequences</taxon>
        <taxon>metagenomes</taxon>
        <taxon>ecological metagenomes</taxon>
    </lineage>
</organism>
<sequence length="207" mass="22434">MQPVAFPDDIFDRLRESERTARAELIVGIESDIASLDCFLVRPLAAARTKGEEALAALGAIEEEDLCASIRGETFDRIALDCTMAVCANVGVRARARFRTYAEALSDVERSLAAAIARAGSARRAFPPPMFALERIESEGFALPSPPRDVGEIDEWLRLLRALLEAEIIARVRAACGRTLARGLARLGTVKARALVALRSIDRGLSA</sequence>
<protein>
    <submittedName>
        <fullName evidence="1">Uncharacterized protein</fullName>
    </submittedName>
</protein>
<accession>E6Q380</accession>
<evidence type="ECO:0000313" key="1">
    <source>
        <dbReference type="EMBL" id="CBI01640.1"/>
    </source>
</evidence>